<proteinExistence type="predicted"/>
<protein>
    <submittedName>
        <fullName evidence="1">Uncharacterized protein</fullName>
    </submittedName>
</protein>
<sequence length="157" mass="17666">MTTDGKPHLYLTAVADSAQHARRLTKEQRTDEALEHVDAIDRLTATYRSAVGAASAPASRDVSTDLHEAQQAVQNLVNRFFERVPLDEVAKDQKTSRENLAAYIHAGLSDEWDRLYRIAAEVDGLREKLARTADARDYWRYLLEKAETDVAIEGQVL</sequence>
<keyword evidence="2" id="KW-1185">Reference proteome</keyword>
<comment type="caution">
    <text evidence="1">The sequence shown here is derived from an EMBL/GenBank/DDBJ whole genome shotgun (WGS) entry which is preliminary data.</text>
</comment>
<dbReference type="EMBL" id="JASCIQ010000044">
    <property type="protein sequence ID" value="MDI3408333.1"/>
    <property type="molecule type" value="Genomic_DNA"/>
</dbReference>
<dbReference type="Proteomes" id="UP001223978">
    <property type="component" value="Unassembled WGS sequence"/>
</dbReference>
<organism evidence="1 2">
    <name type="scientific">Streptomyces cavernicola</name>
    <dbReference type="NCBI Taxonomy" id="3043613"/>
    <lineage>
        <taxon>Bacteria</taxon>
        <taxon>Bacillati</taxon>
        <taxon>Actinomycetota</taxon>
        <taxon>Actinomycetes</taxon>
        <taxon>Kitasatosporales</taxon>
        <taxon>Streptomycetaceae</taxon>
        <taxon>Streptomyces</taxon>
    </lineage>
</organism>
<accession>A0ABT6SJG1</accession>
<gene>
    <name evidence="1" type="ORF">QIS96_31505</name>
</gene>
<evidence type="ECO:0000313" key="1">
    <source>
        <dbReference type="EMBL" id="MDI3408333.1"/>
    </source>
</evidence>
<evidence type="ECO:0000313" key="2">
    <source>
        <dbReference type="Proteomes" id="UP001223978"/>
    </source>
</evidence>
<dbReference type="RefSeq" id="WP_282546243.1">
    <property type="nucleotide sequence ID" value="NZ_JASCIQ010000044.1"/>
</dbReference>
<name>A0ABT6SJG1_9ACTN</name>
<reference evidence="1 2" key="1">
    <citation type="submission" date="2023-05" db="EMBL/GenBank/DDBJ databases">
        <title>Draft genome sequence of Streptomyces sp. B-S-A6 isolated from a cave soil in Thailand.</title>
        <authorList>
            <person name="Chamroensaksri N."/>
            <person name="Muangham S."/>
        </authorList>
    </citation>
    <scope>NUCLEOTIDE SEQUENCE [LARGE SCALE GENOMIC DNA]</scope>
    <source>
        <strain evidence="1 2">B-S-A6</strain>
    </source>
</reference>